<evidence type="ECO:0000256" key="10">
    <source>
        <dbReference type="ARBA" id="ARBA00053589"/>
    </source>
</evidence>
<keyword evidence="7" id="KW-0694">RNA-binding</keyword>
<keyword evidence="3 12" id="KW-0479">Metal-binding</keyword>
<feature type="domain" description="C3H1-type" evidence="14">
    <location>
        <begin position="114"/>
        <end position="141"/>
    </location>
</feature>
<evidence type="ECO:0000256" key="7">
    <source>
        <dbReference type="ARBA" id="ARBA00022884"/>
    </source>
</evidence>
<dbReference type="GO" id="GO:0003723">
    <property type="term" value="F:RNA binding"/>
    <property type="evidence" value="ECO:0007669"/>
    <property type="project" value="UniProtKB-KW"/>
</dbReference>
<dbReference type="AlphaFoldDB" id="A0A401P0S8"/>
<dbReference type="Pfam" id="PF18044">
    <property type="entry name" value="zf-CCCH_4"/>
    <property type="match status" value="1"/>
</dbReference>
<feature type="domain" description="C3H1-type" evidence="14">
    <location>
        <begin position="53"/>
        <end position="79"/>
    </location>
</feature>
<evidence type="ECO:0000256" key="12">
    <source>
        <dbReference type="PROSITE-ProRule" id="PRU00723"/>
    </source>
</evidence>
<protein>
    <recommendedName>
        <fullName evidence="11">Zinc finger CCCH domain-containing protein 10</fullName>
    </recommendedName>
</protein>
<evidence type="ECO:0000259" key="14">
    <source>
        <dbReference type="PROSITE" id="PS50103"/>
    </source>
</evidence>
<keyword evidence="2" id="KW-0488">Methylation</keyword>
<dbReference type="InterPro" id="IPR000571">
    <property type="entry name" value="Znf_CCCH"/>
</dbReference>
<dbReference type="PROSITE" id="PS50103">
    <property type="entry name" value="ZF_C3H1"/>
    <property type="match status" value="3"/>
</dbReference>
<reference evidence="15 16" key="1">
    <citation type="journal article" date="2018" name="Nat. Ecol. Evol.">
        <title>Shark genomes provide insights into elasmobranch evolution and the origin of vertebrates.</title>
        <authorList>
            <person name="Hara Y"/>
            <person name="Yamaguchi K"/>
            <person name="Onimaru K"/>
            <person name="Kadota M"/>
            <person name="Koyanagi M"/>
            <person name="Keeley SD"/>
            <person name="Tatsumi K"/>
            <person name="Tanaka K"/>
            <person name="Motone F"/>
            <person name="Kageyama Y"/>
            <person name="Nozu R"/>
            <person name="Adachi N"/>
            <person name="Nishimura O"/>
            <person name="Nakagawa R"/>
            <person name="Tanegashima C"/>
            <person name="Kiyatake I"/>
            <person name="Matsumoto R"/>
            <person name="Murakumo K"/>
            <person name="Nishida K"/>
            <person name="Terakita A"/>
            <person name="Kuratani S"/>
            <person name="Sato K"/>
            <person name="Hyodo S Kuraku.S."/>
        </authorList>
    </citation>
    <scope>NUCLEOTIDE SEQUENCE [LARGE SCALE GENOMIC DNA]</scope>
</reference>
<feature type="coiled-coil region" evidence="13">
    <location>
        <begin position="213"/>
        <end position="254"/>
    </location>
</feature>
<dbReference type="SUPFAM" id="SSF90229">
    <property type="entry name" value="CCCH zinc finger"/>
    <property type="match status" value="1"/>
</dbReference>
<keyword evidence="9" id="KW-0539">Nucleus</keyword>
<comment type="subcellular location">
    <subcellularLocation>
        <location evidence="1">Nucleus</location>
    </subcellularLocation>
</comment>
<evidence type="ECO:0000256" key="8">
    <source>
        <dbReference type="ARBA" id="ARBA00023054"/>
    </source>
</evidence>
<dbReference type="Gene3D" id="4.10.1000.10">
    <property type="entry name" value="Zinc finger, CCCH-type"/>
    <property type="match status" value="1"/>
</dbReference>
<evidence type="ECO:0000313" key="15">
    <source>
        <dbReference type="EMBL" id="GCB66762.1"/>
    </source>
</evidence>
<evidence type="ECO:0000256" key="6">
    <source>
        <dbReference type="ARBA" id="ARBA00022833"/>
    </source>
</evidence>
<evidence type="ECO:0000256" key="4">
    <source>
        <dbReference type="ARBA" id="ARBA00022737"/>
    </source>
</evidence>
<feature type="zinc finger region" description="C3H1-type" evidence="12">
    <location>
        <begin position="16"/>
        <end position="43"/>
    </location>
</feature>
<name>A0A401P0S8_SCYTO</name>
<evidence type="ECO:0000256" key="2">
    <source>
        <dbReference type="ARBA" id="ARBA00022481"/>
    </source>
</evidence>
<evidence type="ECO:0000256" key="3">
    <source>
        <dbReference type="ARBA" id="ARBA00022723"/>
    </source>
</evidence>
<keyword evidence="16" id="KW-1185">Reference proteome</keyword>
<dbReference type="GO" id="GO:0005634">
    <property type="term" value="C:nucleus"/>
    <property type="evidence" value="ECO:0007669"/>
    <property type="project" value="UniProtKB-SubCell"/>
</dbReference>
<feature type="zinc finger region" description="C3H1-type" evidence="12">
    <location>
        <begin position="114"/>
        <end position="141"/>
    </location>
</feature>
<evidence type="ECO:0000256" key="9">
    <source>
        <dbReference type="ARBA" id="ARBA00023242"/>
    </source>
</evidence>
<dbReference type="FunFam" id="3.30.1370.210:FF:000003">
    <property type="entry name" value="Zinc finger CCCH domain-containing protein 10"/>
    <property type="match status" value="1"/>
</dbReference>
<dbReference type="GO" id="GO:0043484">
    <property type="term" value="P:regulation of RNA splicing"/>
    <property type="evidence" value="ECO:0007669"/>
    <property type="project" value="TreeGrafter"/>
</dbReference>
<dbReference type="PANTHER" id="PTHR12675">
    <property type="entry name" value="MUSCLEBLIND-LIKE PROTEIN"/>
    <property type="match status" value="1"/>
</dbReference>
<keyword evidence="6 12" id="KW-0862">Zinc</keyword>
<dbReference type="EMBL" id="BFAA01008331">
    <property type="protein sequence ID" value="GCB66762.1"/>
    <property type="molecule type" value="Genomic_DNA"/>
</dbReference>
<evidence type="ECO:0000256" key="5">
    <source>
        <dbReference type="ARBA" id="ARBA00022771"/>
    </source>
</evidence>
<dbReference type="InterPro" id="IPR041367">
    <property type="entry name" value="Znf-CCCH_4"/>
</dbReference>
<evidence type="ECO:0000313" key="16">
    <source>
        <dbReference type="Proteomes" id="UP000288216"/>
    </source>
</evidence>
<keyword evidence="8 13" id="KW-0175">Coiled coil</keyword>
<dbReference type="PANTHER" id="PTHR12675:SF6">
    <property type="entry name" value="ZINC FINGER CCCH DOMAIN-CONTAINING PROTEIN 10"/>
    <property type="match status" value="1"/>
</dbReference>
<gene>
    <name evidence="15" type="ORF">scyTo_0015039</name>
</gene>
<feature type="domain" description="C3H1-type" evidence="14">
    <location>
        <begin position="16"/>
        <end position="43"/>
    </location>
</feature>
<dbReference type="InterPro" id="IPR036855">
    <property type="entry name" value="Znf_CCCH_sf"/>
</dbReference>
<dbReference type="Pfam" id="PF14608">
    <property type="entry name" value="zf-CCCH_2"/>
    <property type="match status" value="2"/>
</dbReference>
<dbReference type="SMART" id="SM00356">
    <property type="entry name" value="ZnF_C3H1"/>
    <property type="match status" value="3"/>
</dbReference>
<keyword evidence="5 12" id="KW-0863">Zinc-finger</keyword>
<dbReference type="OMA" id="CKYMHIS"/>
<dbReference type="OrthoDB" id="250836at2759"/>
<comment type="function">
    <text evidence="10">Specific regulator of miRNA biogenesis. Binds, via the C3H1-type zinc finger domains, to the binding motif 5'-GCAGCGC-3' on microRNA pri-MIR143 and negatively regulates the processing to mature microRNA.</text>
</comment>
<comment type="caution">
    <text evidence="15">The sequence shown here is derived from an EMBL/GenBank/DDBJ whole genome shotgun (WGS) entry which is preliminary data.</text>
</comment>
<accession>A0A401P0S8</accession>
<evidence type="ECO:0000256" key="13">
    <source>
        <dbReference type="SAM" id="Coils"/>
    </source>
</evidence>
<organism evidence="15 16">
    <name type="scientific">Scyliorhinus torazame</name>
    <name type="common">Cloudy catshark</name>
    <name type="synonym">Catulus torazame</name>
    <dbReference type="NCBI Taxonomy" id="75743"/>
    <lineage>
        <taxon>Eukaryota</taxon>
        <taxon>Metazoa</taxon>
        <taxon>Chordata</taxon>
        <taxon>Craniata</taxon>
        <taxon>Vertebrata</taxon>
        <taxon>Chondrichthyes</taxon>
        <taxon>Elasmobranchii</taxon>
        <taxon>Galeomorphii</taxon>
        <taxon>Galeoidea</taxon>
        <taxon>Carcharhiniformes</taxon>
        <taxon>Scyliorhinidae</taxon>
        <taxon>Scyliorhinus</taxon>
    </lineage>
</organism>
<keyword evidence="4" id="KW-0677">Repeat</keyword>
<feature type="zinc finger region" description="C3H1-type" evidence="12">
    <location>
        <begin position="53"/>
        <end position="79"/>
    </location>
</feature>
<sequence>MADNNVVNNGKDGAGQSTEDVCRDYLRNVCYRGKTCKYLHPDINEVHDLGVKKNEFVFCHYFMNNVCTRAKCTFIHGTAQDEEYYKKTGELPLHLRSKVAETYGLSVSDLPSDKGEIPVCRDYLKGDCQRGSKCRFRHFKRDNSEQEIRLSRDPPPSQPLRKYDRVDNDSGINCYEYDHRLKRRKLEGFEFEVYEYDLTTRRQVDSGYLEEENLMLRNRNEELKKQVSNLMGNNEVLLEQNAFLRNQIKAAMVNALPTTTAGRFSHCTSPGIKTRGLWE</sequence>
<dbReference type="Gene3D" id="3.30.1370.210">
    <property type="match status" value="1"/>
</dbReference>
<dbReference type="GO" id="GO:0008270">
    <property type="term" value="F:zinc ion binding"/>
    <property type="evidence" value="ECO:0007669"/>
    <property type="project" value="UniProtKB-KW"/>
</dbReference>
<proteinExistence type="predicted"/>
<evidence type="ECO:0000256" key="1">
    <source>
        <dbReference type="ARBA" id="ARBA00004123"/>
    </source>
</evidence>
<evidence type="ECO:0000256" key="11">
    <source>
        <dbReference type="ARBA" id="ARBA00067907"/>
    </source>
</evidence>
<dbReference type="Proteomes" id="UP000288216">
    <property type="component" value="Unassembled WGS sequence"/>
</dbReference>